<dbReference type="EMBL" id="VIEB01000699">
    <property type="protein sequence ID" value="TQD82977.1"/>
    <property type="molecule type" value="Genomic_DNA"/>
</dbReference>
<comment type="subcellular location">
    <subcellularLocation>
        <location evidence="1">Nucleus</location>
    </subcellularLocation>
</comment>
<comment type="caution">
    <text evidence="6">The sequence shown here is derived from an EMBL/GenBank/DDBJ whole genome shotgun (WGS) entry which is preliminary data.</text>
</comment>
<dbReference type="Proteomes" id="UP000315295">
    <property type="component" value="Unassembled WGS sequence"/>
</dbReference>
<accession>A0A540L902</accession>
<dbReference type="GO" id="GO:0005634">
    <property type="term" value="C:nucleus"/>
    <property type="evidence" value="ECO:0007669"/>
    <property type="project" value="UniProtKB-SubCell"/>
</dbReference>
<dbReference type="AlphaFoldDB" id="A0A540L902"/>
<dbReference type="InterPro" id="IPR052035">
    <property type="entry name" value="ZnF_BED_domain_contain"/>
</dbReference>
<keyword evidence="4" id="KW-0862">Zinc</keyword>
<name>A0A540L902_MALBA</name>
<evidence type="ECO:0000256" key="3">
    <source>
        <dbReference type="ARBA" id="ARBA00022771"/>
    </source>
</evidence>
<reference evidence="6 7" key="1">
    <citation type="journal article" date="2019" name="G3 (Bethesda)">
        <title>Sequencing of a Wild Apple (Malus baccata) Genome Unravels the Differences Between Cultivated and Wild Apple Species Regarding Disease Resistance and Cold Tolerance.</title>
        <authorList>
            <person name="Chen X."/>
        </authorList>
    </citation>
    <scope>NUCLEOTIDE SEQUENCE [LARGE SCALE GENOMIC DNA]</scope>
    <source>
        <strain evidence="7">cv. Shandingzi</strain>
        <tissue evidence="6">Leaves</tissue>
    </source>
</reference>
<evidence type="ECO:0000256" key="4">
    <source>
        <dbReference type="ARBA" id="ARBA00022833"/>
    </source>
</evidence>
<keyword evidence="7" id="KW-1185">Reference proteome</keyword>
<keyword evidence="5" id="KW-0539">Nucleus</keyword>
<keyword evidence="2" id="KW-0479">Metal-binding</keyword>
<dbReference type="PANTHER" id="PTHR46481">
    <property type="entry name" value="ZINC FINGER BED DOMAIN-CONTAINING PROTEIN 4"/>
    <property type="match status" value="1"/>
</dbReference>
<gene>
    <name evidence="6" type="ORF">C1H46_031487</name>
</gene>
<evidence type="ECO:0000313" key="7">
    <source>
        <dbReference type="Proteomes" id="UP000315295"/>
    </source>
</evidence>
<evidence type="ECO:0000256" key="2">
    <source>
        <dbReference type="ARBA" id="ARBA00022723"/>
    </source>
</evidence>
<sequence length="59" mass="6838">MCISVDNASANKVAIEYIVRKMQKWHNSKIIMNGKFMHVRCLAHIINLVEKIRYKCGCS</sequence>
<evidence type="ECO:0008006" key="8">
    <source>
        <dbReference type="Google" id="ProtNLM"/>
    </source>
</evidence>
<evidence type="ECO:0000256" key="5">
    <source>
        <dbReference type="ARBA" id="ARBA00023242"/>
    </source>
</evidence>
<protein>
    <recommendedName>
        <fullName evidence="8">hAT-like transposase RNase-H fold domain-containing protein</fullName>
    </recommendedName>
</protein>
<dbReference type="GO" id="GO:0008270">
    <property type="term" value="F:zinc ion binding"/>
    <property type="evidence" value="ECO:0007669"/>
    <property type="project" value="UniProtKB-KW"/>
</dbReference>
<proteinExistence type="predicted"/>
<evidence type="ECO:0000256" key="1">
    <source>
        <dbReference type="ARBA" id="ARBA00004123"/>
    </source>
</evidence>
<organism evidence="6 7">
    <name type="scientific">Malus baccata</name>
    <name type="common">Siberian crab apple</name>
    <name type="synonym">Pyrus baccata</name>
    <dbReference type="NCBI Taxonomy" id="106549"/>
    <lineage>
        <taxon>Eukaryota</taxon>
        <taxon>Viridiplantae</taxon>
        <taxon>Streptophyta</taxon>
        <taxon>Embryophyta</taxon>
        <taxon>Tracheophyta</taxon>
        <taxon>Spermatophyta</taxon>
        <taxon>Magnoliopsida</taxon>
        <taxon>eudicotyledons</taxon>
        <taxon>Gunneridae</taxon>
        <taxon>Pentapetalae</taxon>
        <taxon>rosids</taxon>
        <taxon>fabids</taxon>
        <taxon>Rosales</taxon>
        <taxon>Rosaceae</taxon>
        <taxon>Amygdaloideae</taxon>
        <taxon>Maleae</taxon>
        <taxon>Malus</taxon>
    </lineage>
</organism>
<dbReference type="PANTHER" id="PTHR46481:SF10">
    <property type="entry name" value="ZINC FINGER BED DOMAIN-CONTAINING PROTEIN 39"/>
    <property type="match status" value="1"/>
</dbReference>
<evidence type="ECO:0000313" key="6">
    <source>
        <dbReference type="EMBL" id="TQD82977.1"/>
    </source>
</evidence>
<keyword evidence="3" id="KW-0863">Zinc-finger</keyword>